<accession>A0ABP0U8Y9</accession>
<comment type="similarity">
    <text evidence="2">Belongs to the RETICULATA family.</text>
</comment>
<dbReference type="PANTHER" id="PTHR31038">
    <property type="entry name" value="EXPRESSED PROTEIN-RELATED"/>
    <property type="match status" value="1"/>
</dbReference>
<protein>
    <submittedName>
        <fullName evidence="9">Uncharacterized protein</fullName>
    </submittedName>
</protein>
<dbReference type="EMBL" id="OZ019894">
    <property type="protein sequence ID" value="CAK9215743.1"/>
    <property type="molecule type" value="Genomic_DNA"/>
</dbReference>
<keyword evidence="7" id="KW-1133">Transmembrane helix</keyword>
<evidence type="ECO:0000313" key="9">
    <source>
        <dbReference type="EMBL" id="CAK9215743.1"/>
    </source>
</evidence>
<keyword evidence="5" id="KW-0812">Transmembrane</keyword>
<sequence>MNSSSICVKDFHWLVSILFTFKGPVGLCDSLGKLHMLLADPAFLYKLTLEQGFKIGYGIWWECQHHGERISLPLPSVSTSALSHGAFLGVSANLQYQLLNGAERVMQQHFNHLGVVLFCSTVLRVLNIQIGDVTCFTWLGLGELARVTPAGLQKCLSSTLFNI</sequence>
<dbReference type="PANTHER" id="PTHR31038:SF2">
    <property type="entry name" value="PROTEIN RETICULATA-RELATED 1, CHLOROPLASTIC"/>
    <property type="match status" value="1"/>
</dbReference>
<evidence type="ECO:0000256" key="7">
    <source>
        <dbReference type="ARBA" id="ARBA00022989"/>
    </source>
</evidence>
<evidence type="ECO:0000256" key="4">
    <source>
        <dbReference type="ARBA" id="ARBA00022640"/>
    </source>
</evidence>
<evidence type="ECO:0000256" key="5">
    <source>
        <dbReference type="ARBA" id="ARBA00022692"/>
    </source>
</evidence>
<evidence type="ECO:0000256" key="8">
    <source>
        <dbReference type="ARBA" id="ARBA00023136"/>
    </source>
</evidence>
<evidence type="ECO:0000256" key="2">
    <source>
        <dbReference type="ARBA" id="ARBA00010793"/>
    </source>
</evidence>
<dbReference type="Proteomes" id="UP001497512">
    <property type="component" value="Chromosome 2"/>
</dbReference>
<comment type="subcellular location">
    <subcellularLocation>
        <location evidence="1">Plastid</location>
        <location evidence="1">Chloroplast membrane</location>
        <topology evidence="1">Multi-pass membrane protein</topology>
    </subcellularLocation>
</comment>
<reference evidence="9" key="1">
    <citation type="submission" date="2024-02" db="EMBL/GenBank/DDBJ databases">
        <authorList>
            <consortium name="ELIXIR-Norway"/>
            <consortium name="Elixir Norway"/>
        </authorList>
    </citation>
    <scope>NUCLEOTIDE SEQUENCE</scope>
</reference>
<evidence type="ECO:0000256" key="6">
    <source>
        <dbReference type="ARBA" id="ARBA00022946"/>
    </source>
</evidence>
<proteinExistence type="inferred from homology"/>
<dbReference type="InterPro" id="IPR021825">
    <property type="entry name" value="RETICULATA-related"/>
</dbReference>
<evidence type="ECO:0000256" key="1">
    <source>
        <dbReference type="ARBA" id="ARBA00004508"/>
    </source>
</evidence>
<keyword evidence="6" id="KW-0809">Transit peptide</keyword>
<gene>
    <name evidence="9" type="ORF">CSSPTR1EN2_LOCUS12892</name>
</gene>
<organism evidence="9 10">
    <name type="scientific">Sphagnum troendelagicum</name>
    <dbReference type="NCBI Taxonomy" id="128251"/>
    <lineage>
        <taxon>Eukaryota</taxon>
        <taxon>Viridiplantae</taxon>
        <taxon>Streptophyta</taxon>
        <taxon>Embryophyta</taxon>
        <taxon>Bryophyta</taxon>
        <taxon>Sphagnophytina</taxon>
        <taxon>Sphagnopsida</taxon>
        <taxon>Sphagnales</taxon>
        <taxon>Sphagnaceae</taxon>
        <taxon>Sphagnum</taxon>
    </lineage>
</organism>
<keyword evidence="8" id="KW-0472">Membrane</keyword>
<evidence type="ECO:0000256" key="3">
    <source>
        <dbReference type="ARBA" id="ARBA00022528"/>
    </source>
</evidence>
<keyword evidence="10" id="KW-1185">Reference proteome</keyword>
<keyword evidence="4" id="KW-0934">Plastid</keyword>
<evidence type="ECO:0000313" key="10">
    <source>
        <dbReference type="Proteomes" id="UP001497512"/>
    </source>
</evidence>
<name>A0ABP0U8Y9_9BRYO</name>
<keyword evidence="3" id="KW-0150">Chloroplast</keyword>
<dbReference type="Pfam" id="PF11891">
    <property type="entry name" value="RETICULATA-like"/>
    <property type="match status" value="1"/>
</dbReference>